<dbReference type="GO" id="GO:0003677">
    <property type="term" value="F:DNA binding"/>
    <property type="evidence" value="ECO:0007669"/>
    <property type="project" value="InterPro"/>
</dbReference>
<protein>
    <recommendedName>
        <fullName evidence="1">Helix-turn-helix domain-containing protein</fullName>
    </recommendedName>
</protein>
<sequence length="74" mass="8026">MEKEKTLMTEADSRLVYSVPEAGAMLGLTRNNAYKAAERGELPTIRIGKLIRVPKAAFHRMLEQAGVGPDAAGK</sequence>
<evidence type="ECO:0000259" key="1">
    <source>
        <dbReference type="Pfam" id="PF12728"/>
    </source>
</evidence>
<dbReference type="NCBIfam" id="TIGR01764">
    <property type="entry name" value="excise"/>
    <property type="match status" value="1"/>
</dbReference>
<evidence type="ECO:0000313" key="2">
    <source>
        <dbReference type="EMBL" id="KRR26484.1"/>
    </source>
</evidence>
<dbReference type="EMBL" id="LLYB01000046">
    <property type="protein sequence ID" value="KRR26484.1"/>
    <property type="molecule type" value="Genomic_DNA"/>
</dbReference>
<gene>
    <name evidence="2" type="ORF">CQ14_03075</name>
</gene>
<dbReference type="InterPro" id="IPR041657">
    <property type="entry name" value="HTH_17"/>
</dbReference>
<organism evidence="2 3">
    <name type="scientific">Bradyrhizobium lablabi</name>
    <dbReference type="NCBI Taxonomy" id="722472"/>
    <lineage>
        <taxon>Bacteria</taxon>
        <taxon>Pseudomonadati</taxon>
        <taxon>Pseudomonadota</taxon>
        <taxon>Alphaproteobacteria</taxon>
        <taxon>Hyphomicrobiales</taxon>
        <taxon>Nitrobacteraceae</taxon>
        <taxon>Bradyrhizobium</taxon>
    </lineage>
</organism>
<proteinExistence type="predicted"/>
<dbReference type="AlphaFoldDB" id="A0A0R3N278"/>
<dbReference type="Proteomes" id="UP000051660">
    <property type="component" value="Unassembled WGS sequence"/>
</dbReference>
<accession>A0A0R3N278</accession>
<dbReference type="Pfam" id="PF12728">
    <property type="entry name" value="HTH_17"/>
    <property type="match status" value="1"/>
</dbReference>
<feature type="domain" description="Helix-turn-helix" evidence="1">
    <location>
        <begin position="16"/>
        <end position="64"/>
    </location>
</feature>
<name>A0A0R3N278_9BRAD</name>
<reference evidence="2 3" key="1">
    <citation type="submission" date="2014-03" db="EMBL/GenBank/DDBJ databases">
        <title>Bradyrhizobium valentinum sp. nov., isolated from effective nodules of Lupinus mariae-josephae, a lupine endemic of basic-lime soils in Eastern Spain.</title>
        <authorList>
            <person name="Duran D."/>
            <person name="Rey L."/>
            <person name="Navarro A."/>
            <person name="Busquets A."/>
            <person name="Imperial J."/>
            <person name="Ruiz-Argueso T."/>
        </authorList>
    </citation>
    <scope>NUCLEOTIDE SEQUENCE [LARGE SCALE GENOMIC DNA]</scope>
    <source>
        <strain evidence="2 3">CCBAU 23086</strain>
    </source>
</reference>
<evidence type="ECO:0000313" key="3">
    <source>
        <dbReference type="Proteomes" id="UP000051660"/>
    </source>
</evidence>
<comment type="caution">
    <text evidence="2">The sequence shown here is derived from an EMBL/GenBank/DDBJ whole genome shotgun (WGS) entry which is preliminary data.</text>
</comment>
<dbReference type="InterPro" id="IPR010093">
    <property type="entry name" value="SinI_DNA-bd"/>
</dbReference>